<evidence type="ECO:0000256" key="4">
    <source>
        <dbReference type="ARBA" id="ARBA00022676"/>
    </source>
</evidence>
<dbReference type="GO" id="GO:0000009">
    <property type="term" value="F:alpha-1,6-mannosyltransferase activity"/>
    <property type="evidence" value="ECO:0007669"/>
    <property type="project" value="InterPro"/>
</dbReference>
<evidence type="ECO:0000256" key="7">
    <source>
        <dbReference type="ARBA" id="ARBA00022824"/>
    </source>
</evidence>
<dbReference type="InterPro" id="IPR007315">
    <property type="entry name" value="PIG-V/Gpi18"/>
</dbReference>
<dbReference type="Proteomes" id="UP000316093">
    <property type="component" value="Chromosome"/>
</dbReference>
<keyword evidence="3" id="KW-0337">GPI-anchor biosynthesis</keyword>
<dbReference type="GO" id="GO:0031501">
    <property type="term" value="C:mannosyltransferase complex"/>
    <property type="evidence" value="ECO:0007669"/>
    <property type="project" value="TreeGrafter"/>
</dbReference>
<comment type="pathway">
    <text evidence="2">Glycolipid biosynthesis; glycosylphosphatidylinositol-anchor biosynthesis.</text>
</comment>
<feature type="transmembrane region" description="Helical" evidence="10">
    <location>
        <begin position="29"/>
        <end position="50"/>
    </location>
</feature>
<dbReference type="KEGG" id="lpy:FIV34_04295"/>
<evidence type="ECO:0000256" key="2">
    <source>
        <dbReference type="ARBA" id="ARBA00004687"/>
    </source>
</evidence>
<feature type="transmembrane region" description="Helical" evidence="10">
    <location>
        <begin position="329"/>
        <end position="353"/>
    </location>
</feature>
<evidence type="ECO:0000313" key="11">
    <source>
        <dbReference type="EMBL" id="QDE38477.1"/>
    </source>
</evidence>
<accession>A0A4Y5Z096</accession>
<keyword evidence="6 10" id="KW-0812">Transmembrane</keyword>
<feature type="transmembrane region" description="Helical" evidence="10">
    <location>
        <begin position="162"/>
        <end position="180"/>
    </location>
</feature>
<evidence type="ECO:0000256" key="9">
    <source>
        <dbReference type="ARBA" id="ARBA00023136"/>
    </source>
</evidence>
<feature type="transmembrane region" description="Helical" evidence="10">
    <location>
        <begin position="130"/>
        <end position="150"/>
    </location>
</feature>
<evidence type="ECO:0000256" key="10">
    <source>
        <dbReference type="SAM" id="Phobius"/>
    </source>
</evidence>
<feature type="transmembrane region" description="Helical" evidence="10">
    <location>
        <begin position="305"/>
        <end position="322"/>
    </location>
</feature>
<dbReference type="GO" id="GO:0004376">
    <property type="term" value="F:GPI mannosyltransferase activity"/>
    <property type="evidence" value="ECO:0007669"/>
    <property type="project" value="InterPro"/>
</dbReference>
<dbReference type="GO" id="GO:0016020">
    <property type="term" value="C:membrane"/>
    <property type="evidence" value="ECO:0007669"/>
    <property type="project" value="GOC"/>
</dbReference>
<feature type="transmembrane region" description="Helical" evidence="10">
    <location>
        <begin position="373"/>
        <end position="396"/>
    </location>
</feature>
<keyword evidence="7" id="KW-0256">Endoplasmic reticulum</keyword>
<comment type="subcellular location">
    <subcellularLocation>
        <location evidence="1">Endoplasmic reticulum membrane</location>
        <topology evidence="1">Multi-pass membrane protein</topology>
    </subcellularLocation>
</comment>
<keyword evidence="12" id="KW-1185">Reference proteome</keyword>
<feature type="transmembrane region" description="Helical" evidence="10">
    <location>
        <begin position="216"/>
        <end position="235"/>
    </location>
</feature>
<dbReference type="PANTHER" id="PTHR12468">
    <property type="entry name" value="GPI MANNOSYLTRANSFERASE 2"/>
    <property type="match status" value="1"/>
</dbReference>
<evidence type="ECO:0000256" key="3">
    <source>
        <dbReference type="ARBA" id="ARBA00022502"/>
    </source>
</evidence>
<dbReference type="AlphaFoldDB" id="A0A4Y5Z096"/>
<sequence length="401" mass="43179">MNSVAAEKTIPVAPPRAWPAATIAAFRRVLVPFLLTRLVILFIFGVTPAMTAVSVSQWNSDDGTAIRLSKATLAKGVSAVAIGNDSAWYYTIAHDGYEKRPFDTSHQANWAFFPLHPLLWRAVATITDEWIWSGVLLANVLMLIGLCVLWRLAYDLTGKRETADASVVFACLWPASYFMSLPHTEALFFTLACLSLLAARRGAFPAAGIAGALASATRFNGLFLIPSLLAAWIGSDRRKHHLPWIAVAVAGTALYAVYLWSITGNALAFKDIQVAWGRGLAAPWAAIADYIGHPAKIAVSWNPRLINFLSVVAGIASVVACWKRGWRDIALFTALTMLAPLCTGTLTSMTRYLGVAPGLFVSFAAWSERSPRVGQSLLALSSVVLTLMCVLFAAGIDIAGA</sequence>
<keyword evidence="8 10" id="KW-1133">Transmembrane helix</keyword>
<keyword evidence="9 10" id="KW-0472">Membrane</keyword>
<feature type="transmembrane region" description="Helical" evidence="10">
    <location>
        <begin position="241"/>
        <end position="262"/>
    </location>
</feature>
<evidence type="ECO:0000256" key="1">
    <source>
        <dbReference type="ARBA" id="ARBA00004477"/>
    </source>
</evidence>
<dbReference type="RefSeq" id="WP_139980016.1">
    <property type="nucleotide sequence ID" value="NZ_CP041046.1"/>
</dbReference>
<evidence type="ECO:0000313" key="12">
    <source>
        <dbReference type="Proteomes" id="UP000316093"/>
    </source>
</evidence>
<keyword evidence="5 11" id="KW-0808">Transferase</keyword>
<reference evidence="11 12" key="1">
    <citation type="submission" date="2019-06" db="EMBL/GenBank/DDBJ databases">
        <title>A complete genome sequence for Luteibacter pinisoli MAH-14.</title>
        <authorList>
            <person name="Baltrus D.A."/>
        </authorList>
    </citation>
    <scope>NUCLEOTIDE SEQUENCE [LARGE SCALE GENOMIC DNA]</scope>
    <source>
        <strain evidence="11 12">MAH-14</strain>
    </source>
</reference>
<dbReference type="EMBL" id="CP041046">
    <property type="protein sequence ID" value="QDE38477.1"/>
    <property type="molecule type" value="Genomic_DNA"/>
</dbReference>
<protein>
    <submittedName>
        <fullName evidence="11">Glycosyltransferase family 39 protein</fullName>
    </submittedName>
</protein>
<organism evidence="11 12">
    <name type="scientific">Luteibacter pinisoli</name>
    <dbReference type="NCBI Taxonomy" id="2589080"/>
    <lineage>
        <taxon>Bacteria</taxon>
        <taxon>Pseudomonadati</taxon>
        <taxon>Pseudomonadota</taxon>
        <taxon>Gammaproteobacteria</taxon>
        <taxon>Lysobacterales</taxon>
        <taxon>Rhodanobacteraceae</taxon>
        <taxon>Luteibacter</taxon>
    </lineage>
</organism>
<dbReference type="GO" id="GO:0006506">
    <property type="term" value="P:GPI anchor biosynthetic process"/>
    <property type="evidence" value="ECO:0007669"/>
    <property type="project" value="UniProtKB-UniPathway"/>
</dbReference>
<evidence type="ECO:0000256" key="5">
    <source>
        <dbReference type="ARBA" id="ARBA00022679"/>
    </source>
</evidence>
<dbReference type="OrthoDB" id="573863at2"/>
<dbReference type="UniPathway" id="UPA00196"/>
<dbReference type="PANTHER" id="PTHR12468:SF2">
    <property type="entry name" value="GPI MANNOSYLTRANSFERASE 2"/>
    <property type="match status" value="1"/>
</dbReference>
<gene>
    <name evidence="11" type="ORF">FIV34_04295</name>
</gene>
<evidence type="ECO:0000256" key="6">
    <source>
        <dbReference type="ARBA" id="ARBA00022692"/>
    </source>
</evidence>
<evidence type="ECO:0000256" key="8">
    <source>
        <dbReference type="ARBA" id="ARBA00022989"/>
    </source>
</evidence>
<name>A0A4Y5Z096_9GAMM</name>
<proteinExistence type="predicted"/>
<keyword evidence="4" id="KW-0328">Glycosyltransferase</keyword>